<feature type="binding site" evidence="8">
    <location>
        <begin position="225"/>
        <end position="229"/>
    </location>
    <ligand>
        <name>ATP</name>
        <dbReference type="ChEBI" id="CHEBI:30616"/>
    </ligand>
</feature>
<comment type="similarity">
    <text evidence="8">Belongs to the NnrD/CARKD family.</text>
</comment>
<proteinExistence type="inferred from homology"/>
<evidence type="ECO:0000256" key="4">
    <source>
        <dbReference type="ARBA" id="ARBA00022857"/>
    </source>
</evidence>
<accession>A0A9P6M1R2</accession>
<comment type="subcellular location">
    <subcellularLocation>
        <location evidence="8">Cytoplasm</location>
    </subcellularLocation>
</comment>
<dbReference type="Gene3D" id="3.40.1190.20">
    <property type="match status" value="1"/>
</dbReference>
<feature type="binding site" evidence="8">
    <location>
        <position position="132"/>
    </location>
    <ligand>
        <name>(6S)-NADPHX</name>
        <dbReference type="ChEBI" id="CHEBI:64076"/>
    </ligand>
</feature>
<evidence type="ECO:0000259" key="10">
    <source>
        <dbReference type="PROSITE" id="PS51383"/>
    </source>
</evidence>
<dbReference type="EC" id="4.2.1.93" evidence="8"/>
<dbReference type="Proteomes" id="UP000738359">
    <property type="component" value="Unassembled WGS sequence"/>
</dbReference>
<keyword evidence="2 8" id="KW-0547">Nucleotide-binding</keyword>
<dbReference type="Pfam" id="PF01256">
    <property type="entry name" value="Carb_kinase"/>
    <property type="match status" value="1"/>
</dbReference>
<keyword evidence="12" id="KW-1185">Reference proteome</keyword>
<comment type="caution">
    <text evidence="11">The sequence shown here is derived from an EMBL/GenBank/DDBJ whole genome shotgun (WGS) entry which is preliminary data.</text>
</comment>
<dbReference type="GO" id="GO:0046496">
    <property type="term" value="P:nicotinamide nucleotide metabolic process"/>
    <property type="evidence" value="ECO:0007669"/>
    <property type="project" value="UniProtKB-UniRule"/>
</dbReference>
<keyword evidence="1 8" id="KW-0597">Phosphoprotein</keyword>
<feature type="domain" description="YjeF C-terminal" evidence="10">
    <location>
        <begin position="16"/>
        <end position="329"/>
    </location>
</feature>
<evidence type="ECO:0000256" key="6">
    <source>
        <dbReference type="ARBA" id="ARBA00023239"/>
    </source>
</evidence>
<dbReference type="GO" id="GO:0110051">
    <property type="term" value="P:metabolite repair"/>
    <property type="evidence" value="ECO:0007669"/>
    <property type="project" value="TreeGrafter"/>
</dbReference>
<reference evidence="11" key="1">
    <citation type="journal article" date="2020" name="Fungal Divers.">
        <title>Resolving the Mortierellaceae phylogeny through synthesis of multi-gene phylogenetics and phylogenomics.</title>
        <authorList>
            <person name="Vandepol N."/>
            <person name="Liber J."/>
            <person name="Desiro A."/>
            <person name="Na H."/>
            <person name="Kennedy M."/>
            <person name="Barry K."/>
            <person name="Grigoriev I.V."/>
            <person name="Miller A.N."/>
            <person name="O'Donnell K."/>
            <person name="Stajich J.E."/>
            <person name="Bonito G."/>
        </authorList>
    </citation>
    <scope>NUCLEOTIDE SEQUENCE</scope>
    <source>
        <strain evidence="11">CK1249</strain>
    </source>
</reference>
<comment type="catalytic activity">
    <reaction evidence="8">
        <text>(6S)-NADHX + ATP = ADP + phosphate + NADH + H(+)</text>
        <dbReference type="Rhea" id="RHEA:19017"/>
        <dbReference type="ChEBI" id="CHEBI:15378"/>
        <dbReference type="ChEBI" id="CHEBI:30616"/>
        <dbReference type="ChEBI" id="CHEBI:43474"/>
        <dbReference type="ChEBI" id="CHEBI:57945"/>
        <dbReference type="ChEBI" id="CHEBI:64074"/>
        <dbReference type="ChEBI" id="CHEBI:456216"/>
        <dbReference type="EC" id="4.2.1.93"/>
    </reaction>
</comment>
<feature type="region of interest" description="Disordered" evidence="9">
    <location>
        <begin position="406"/>
        <end position="436"/>
    </location>
</feature>
<evidence type="ECO:0000256" key="8">
    <source>
        <dbReference type="HAMAP-Rule" id="MF_03157"/>
    </source>
</evidence>
<evidence type="ECO:0000256" key="5">
    <source>
        <dbReference type="ARBA" id="ARBA00023027"/>
    </source>
</evidence>
<dbReference type="OrthoDB" id="8110916at2759"/>
<dbReference type="HAMAP" id="MF_01965">
    <property type="entry name" value="NADHX_dehydratase"/>
    <property type="match status" value="1"/>
</dbReference>
<comment type="cofactor">
    <cofactor evidence="8">
        <name>Mg(2+)</name>
        <dbReference type="ChEBI" id="CHEBI:18420"/>
    </cofactor>
</comment>
<feature type="binding site" evidence="8">
    <location>
        <begin position="244"/>
        <end position="253"/>
    </location>
    <ligand>
        <name>ATP</name>
        <dbReference type="ChEBI" id="CHEBI:30616"/>
    </ligand>
</feature>
<dbReference type="PROSITE" id="PS51383">
    <property type="entry name" value="YJEF_C_3"/>
    <property type="match status" value="1"/>
</dbReference>
<keyword evidence="5 8" id="KW-0520">NAD</keyword>
<evidence type="ECO:0000313" key="11">
    <source>
        <dbReference type="EMBL" id="KAF9960957.1"/>
    </source>
</evidence>
<keyword evidence="6 8" id="KW-0456">Lyase</keyword>
<dbReference type="InterPro" id="IPR029056">
    <property type="entry name" value="Ribokinase-like"/>
</dbReference>
<dbReference type="CDD" id="cd01171">
    <property type="entry name" value="YXKO-related"/>
    <property type="match status" value="1"/>
</dbReference>
<keyword evidence="3 8" id="KW-0067">ATP-binding</keyword>
<dbReference type="SUPFAM" id="SSF53613">
    <property type="entry name" value="Ribokinase-like"/>
    <property type="match status" value="1"/>
</dbReference>
<name>A0A9P6M1R2_MORAP</name>
<keyword evidence="4" id="KW-0521">NADP</keyword>
<dbReference type="GO" id="GO:0005524">
    <property type="term" value="F:ATP binding"/>
    <property type="evidence" value="ECO:0007669"/>
    <property type="project" value="UniProtKB-KW"/>
</dbReference>
<evidence type="ECO:0000256" key="9">
    <source>
        <dbReference type="SAM" id="MobiDB-lite"/>
    </source>
</evidence>
<dbReference type="PANTHER" id="PTHR12592:SF0">
    <property type="entry name" value="ATP-DEPENDENT (S)-NAD(P)H-HYDRATE DEHYDRATASE"/>
    <property type="match status" value="1"/>
</dbReference>
<feature type="binding site" evidence="8">
    <location>
        <begin position="185"/>
        <end position="191"/>
    </location>
    <ligand>
        <name>(6S)-NADPHX</name>
        <dbReference type="ChEBI" id="CHEBI:64076"/>
    </ligand>
</feature>
<feature type="binding site" evidence="8">
    <location>
        <position position="254"/>
    </location>
    <ligand>
        <name>(6S)-NADPHX</name>
        <dbReference type="ChEBI" id="CHEBI:64076"/>
    </ligand>
</feature>
<dbReference type="NCBIfam" id="TIGR00196">
    <property type="entry name" value="yjeF_cterm"/>
    <property type="match status" value="1"/>
</dbReference>
<evidence type="ECO:0000256" key="2">
    <source>
        <dbReference type="ARBA" id="ARBA00022741"/>
    </source>
</evidence>
<evidence type="ECO:0000256" key="7">
    <source>
        <dbReference type="ARBA" id="ARBA00047472"/>
    </source>
</evidence>
<dbReference type="GO" id="GO:0047453">
    <property type="term" value="F:ATP-dependent NAD(P)H-hydrate dehydratase activity"/>
    <property type="evidence" value="ECO:0007669"/>
    <property type="project" value="UniProtKB-UniRule"/>
</dbReference>
<sequence>MSKLSEQQRRAATIPTYAQYRSLVPPLSAHLHKGQGGRIGILGGSSDYTGAPYFSGMGALRLGADLCNIICDEDAATAIKSYSPDLIVHPYIKIRAANSAQDSRASQQIWAQTFDDISALLKRVHVLVIGPGLSRDKGMLQSAKHAIEKAKELEMPIVIDADGLFLIQNEPDLVQGYTKAVLTPNLVEFGRLCEVMKIDAKDRESDEPPVQKLAQALGGVTIIEKGDADVISDGTKVHIVTNEGGLKRSGGQGDILTGLIATSLAWGLAYEKGVWEHSQAVAKEDIALTACFGACVINRQCSHLAYEKHYRALQASDVLAEIGPFFHGFYDKTRANADWAAAVYGADTHQRSTAFYLEHHSGMILQCTRTRAATRLVSGVRLPAASRARIHSAHDTRAAAAAAAASASSSSSSSIPDDIDSPLPGSSLNSTHDARSAISFETQKRKLLTSMDMLYQIQDAPSERSDTTPLDDQEAQYWARRMNAAIADLEQEHTRLRVAVIGETSGQDSVMDLLLPSEQNVRRSAKETGKVHRVRYGSQYELQEDGVENVEKTPISWLEGMTDKDGGEIVETPDLDDMTMDDIVYNSDLILLRTDAQRQLSMEREQYFLNRYRHKSHILVVADMTNSDSSSEALTVANIKANLAHAVRSSSQGYSNIQSSDSAVTKVLRISNPEPIPAIVTLSPPSRSSSKAQQDQYLENVGTLQRLVASTLMGEGGPQQGRQHRQIALLTRCRELMISGIENMENRLNGRLETFAQVDRLSELATQEIKRIEVQEQERMVAQVTDGEVDKDVRQMRRVLDHFFKSEVPFWMLFARSGEIAERMHEQWSAGAFAETEHRMAYALGRLHQSSQEAFRATLKAMDTLAEKMEQNKPIGSTAVLQDLASARHLLSHARDDTQQEIKDKDAFVVSNIVWKHRNAYGTPAMERTLEGGRPGALERLQRRGQVTLAQGLGLQGTALFTGLGLAQQFPPEIYLTSGSLLALAGLGYMQVRWKAAENEFKAEANALAEQLKQDIVSTYQEQVSKTIVKPLSSVVQTLDKNLGDRLLRSLEQRKVLTGIKREAKGEDEIKY</sequence>
<dbReference type="AlphaFoldDB" id="A0A9P6M1R2"/>
<dbReference type="PANTHER" id="PTHR12592">
    <property type="entry name" value="ATP-DEPENDENT (S)-NAD(P)H-HYDRATE DEHYDRATASE FAMILY MEMBER"/>
    <property type="match status" value="1"/>
</dbReference>
<comment type="function">
    <text evidence="8">Catalyzes the dehydration of the S-form of NAD(P)HX at the expense of ATP, which is converted to ADP. Together with NAD(P)HX epimerase, which catalyzes the epimerization of the S- and R-forms, the enzyme allows the repair of both epimers of NAD(P)HX, a damaged form of NAD(P)H that is a result of enzymatic or heat-dependent hydration.</text>
</comment>
<organism evidence="11 12">
    <name type="scientific">Mortierella alpina</name>
    <name type="common">Oleaginous fungus</name>
    <name type="synonym">Mortierella renispora</name>
    <dbReference type="NCBI Taxonomy" id="64518"/>
    <lineage>
        <taxon>Eukaryota</taxon>
        <taxon>Fungi</taxon>
        <taxon>Fungi incertae sedis</taxon>
        <taxon>Mucoromycota</taxon>
        <taxon>Mortierellomycotina</taxon>
        <taxon>Mortierellomycetes</taxon>
        <taxon>Mortierellales</taxon>
        <taxon>Mortierellaceae</taxon>
        <taxon>Mortierella</taxon>
    </lineage>
</organism>
<evidence type="ECO:0000256" key="1">
    <source>
        <dbReference type="ARBA" id="ARBA00022553"/>
    </source>
</evidence>
<comment type="catalytic activity">
    <reaction evidence="7 8">
        <text>(6S)-NADPHX + ATP = ADP + phosphate + NADPH + H(+)</text>
        <dbReference type="Rhea" id="RHEA:32231"/>
        <dbReference type="ChEBI" id="CHEBI:15378"/>
        <dbReference type="ChEBI" id="CHEBI:30616"/>
        <dbReference type="ChEBI" id="CHEBI:43474"/>
        <dbReference type="ChEBI" id="CHEBI:57783"/>
        <dbReference type="ChEBI" id="CHEBI:64076"/>
        <dbReference type="ChEBI" id="CHEBI:456216"/>
        <dbReference type="EC" id="4.2.1.93"/>
    </reaction>
</comment>
<evidence type="ECO:0000313" key="12">
    <source>
        <dbReference type="Proteomes" id="UP000738359"/>
    </source>
</evidence>
<dbReference type="FunFam" id="3.40.1190.20:FF:000023">
    <property type="entry name" value="ATP-dependent (S)-NAD(P)H-hydrate dehydratase"/>
    <property type="match status" value="1"/>
</dbReference>
<evidence type="ECO:0000256" key="3">
    <source>
        <dbReference type="ARBA" id="ARBA00022840"/>
    </source>
</evidence>
<dbReference type="GO" id="GO:0005737">
    <property type="term" value="C:cytoplasm"/>
    <property type="evidence" value="ECO:0007669"/>
    <property type="project" value="UniProtKB-SubCell"/>
</dbReference>
<protein>
    <recommendedName>
        <fullName evidence="8">ATP-dependent (S)-NAD(P)H-hydrate dehydratase</fullName>
        <ecNumber evidence="8">4.2.1.93</ecNumber>
    </recommendedName>
    <alternativeName>
        <fullName evidence="8">ATP-dependent NAD(P)HX dehydratase</fullName>
    </alternativeName>
</protein>
<dbReference type="EMBL" id="JAAAHY010000603">
    <property type="protein sequence ID" value="KAF9960957.1"/>
    <property type="molecule type" value="Genomic_DNA"/>
</dbReference>
<keyword evidence="8" id="KW-0963">Cytoplasm</keyword>
<dbReference type="InterPro" id="IPR000631">
    <property type="entry name" value="CARKD"/>
</dbReference>
<gene>
    <name evidence="11" type="ORF">BGZ70_008433</name>
</gene>